<keyword evidence="1" id="KW-1133">Transmembrane helix</keyword>
<sequence>MPLYTFFPLLVDFNLCNYTLCIEQKCFRWRLGTDVCCKFFLFSFFFFLFIFTFCVRDVTLCGFFLMKYSERRRPYTGYINASWLPTPEAAA</sequence>
<feature type="transmembrane region" description="Helical" evidence="1">
    <location>
        <begin position="39"/>
        <end position="65"/>
    </location>
</feature>
<name>A0A5N6XT61_9EURO</name>
<organism evidence="2">
    <name type="scientific">Aspergillus arachidicola</name>
    <dbReference type="NCBI Taxonomy" id="656916"/>
    <lineage>
        <taxon>Eukaryota</taxon>
        <taxon>Fungi</taxon>
        <taxon>Dikarya</taxon>
        <taxon>Ascomycota</taxon>
        <taxon>Pezizomycotina</taxon>
        <taxon>Eurotiomycetes</taxon>
        <taxon>Eurotiomycetidae</taxon>
        <taxon>Eurotiales</taxon>
        <taxon>Aspergillaceae</taxon>
        <taxon>Aspergillus</taxon>
        <taxon>Aspergillus subgen. Circumdati</taxon>
    </lineage>
</organism>
<evidence type="ECO:0000256" key="1">
    <source>
        <dbReference type="SAM" id="Phobius"/>
    </source>
</evidence>
<protein>
    <submittedName>
        <fullName evidence="2">Uncharacterized protein</fullName>
    </submittedName>
</protein>
<accession>A0A5N6XT61</accession>
<reference evidence="2" key="1">
    <citation type="submission" date="2019-04" db="EMBL/GenBank/DDBJ databases">
        <title>Friends and foes A comparative genomics study of 23 Aspergillus species from section Flavi.</title>
        <authorList>
            <consortium name="DOE Joint Genome Institute"/>
            <person name="Kjaerbolling I."/>
            <person name="Vesth T."/>
            <person name="Frisvad J.C."/>
            <person name="Nybo J.L."/>
            <person name="Theobald S."/>
            <person name="Kildgaard S."/>
            <person name="Isbrandt T."/>
            <person name="Kuo A."/>
            <person name="Sato A."/>
            <person name="Lyhne E.K."/>
            <person name="Kogle M.E."/>
            <person name="Wiebenga A."/>
            <person name="Kun R.S."/>
            <person name="Lubbers R.J."/>
            <person name="Makela M.R."/>
            <person name="Barry K."/>
            <person name="Chovatia M."/>
            <person name="Clum A."/>
            <person name="Daum C."/>
            <person name="Haridas S."/>
            <person name="He G."/>
            <person name="LaButti K."/>
            <person name="Lipzen A."/>
            <person name="Mondo S."/>
            <person name="Riley R."/>
            <person name="Salamov A."/>
            <person name="Simmons B.A."/>
            <person name="Magnuson J.K."/>
            <person name="Henrissat B."/>
            <person name="Mortensen U.H."/>
            <person name="Larsen T.O."/>
            <person name="Devries R.P."/>
            <person name="Grigoriev I.V."/>
            <person name="Machida M."/>
            <person name="Baker S.E."/>
            <person name="Andersen M.R."/>
        </authorList>
    </citation>
    <scope>NUCLEOTIDE SEQUENCE</scope>
    <source>
        <strain evidence="2">CBS 117612</strain>
    </source>
</reference>
<dbReference type="EMBL" id="ML737197">
    <property type="protein sequence ID" value="KAE8336347.1"/>
    <property type="molecule type" value="Genomic_DNA"/>
</dbReference>
<dbReference type="AlphaFoldDB" id="A0A5N6XT61"/>
<keyword evidence="1" id="KW-0812">Transmembrane</keyword>
<gene>
    <name evidence="2" type="ORF">BDV24DRAFT_142084</name>
</gene>
<keyword evidence="1" id="KW-0472">Membrane</keyword>
<proteinExistence type="predicted"/>
<evidence type="ECO:0000313" key="2">
    <source>
        <dbReference type="EMBL" id="KAE8336347.1"/>
    </source>
</evidence>
<dbReference type="Proteomes" id="UP000325558">
    <property type="component" value="Unassembled WGS sequence"/>
</dbReference>